<keyword evidence="2" id="KW-1185">Reference proteome</keyword>
<organism evidence="1 2">
    <name type="scientific">Catenuloplanes nepalensis</name>
    <dbReference type="NCBI Taxonomy" id="587533"/>
    <lineage>
        <taxon>Bacteria</taxon>
        <taxon>Bacillati</taxon>
        <taxon>Actinomycetota</taxon>
        <taxon>Actinomycetes</taxon>
        <taxon>Micromonosporales</taxon>
        <taxon>Micromonosporaceae</taxon>
        <taxon>Catenuloplanes</taxon>
    </lineage>
</organism>
<evidence type="ECO:0000313" key="1">
    <source>
        <dbReference type="EMBL" id="MDP9792477.1"/>
    </source>
</evidence>
<accession>A0ABT9MM27</accession>
<name>A0ABT9MM27_9ACTN</name>
<proteinExistence type="predicted"/>
<dbReference type="RefSeq" id="WP_306827358.1">
    <property type="nucleotide sequence ID" value="NZ_JAUSRA010000001.1"/>
</dbReference>
<gene>
    <name evidence="1" type="ORF">J2S43_000989</name>
</gene>
<protein>
    <submittedName>
        <fullName evidence="1">Uncharacterized protein</fullName>
    </submittedName>
</protein>
<dbReference type="EMBL" id="JAUSRA010000001">
    <property type="protein sequence ID" value="MDP9792477.1"/>
    <property type="molecule type" value="Genomic_DNA"/>
</dbReference>
<dbReference type="Proteomes" id="UP001240984">
    <property type="component" value="Unassembled WGS sequence"/>
</dbReference>
<comment type="caution">
    <text evidence="1">The sequence shown here is derived from an EMBL/GenBank/DDBJ whole genome shotgun (WGS) entry which is preliminary data.</text>
</comment>
<sequence length="72" mass="8089">MMVSLHLARDLHVMGAAQLVDRIHIYETVGELPDDVIEQTRTVLAATEKLVRTDRPGWAAVIREELSHLGLM</sequence>
<evidence type="ECO:0000313" key="2">
    <source>
        <dbReference type="Proteomes" id="UP001240984"/>
    </source>
</evidence>
<reference evidence="1 2" key="1">
    <citation type="submission" date="2023-07" db="EMBL/GenBank/DDBJ databases">
        <title>Sequencing the genomes of 1000 actinobacteria strains.</title>
        <authorList>
            <person name="Klenk H.-P."/>
        </authorList>
    </citation>
    <scope>NUCLEOTIDE SEQUENCE [LARGE SCALE GENOMIC DNA]</scope>
    <source>
        <strain evidence="1 2">DSM 44710</strain>
    </source>
</reference>